<dbReference type="InterPro" id="IPR016197">
    <property type="entry name" value="Chromo-like_dom_sf"/>
</dbReference>
<name>A0ABV0SXG9_9TELE</name>
<evidence type="ECO:0000313" key="1">
    <source>
        <dbReference type="EMBL" id="MEQ2224870.1"/>
    </source>
</evidence>
<accession>A0ABV0SXG9</accession>
<sequence>MRSRSRLPFGSAGLVVHTGRSSRIFVQEIIYQVHRTLAEPPPPARDVLGHPAYCVPQIVASRRRQYLIDWEGCGPEDRSWVVQSGPHAHPGLLGLPGWSLGEVVSVWLFTFPAANVFHHQGLLEEALPRSLLKIF</sequence>
<organism evidence="1 2">
    <name type="scientific">Ilyodon furcidens</name>
    <name type="common">goldbreast splitfin</name>
    <dbReference type="NCBI Taxonomy" id="33524"/>
    <lineage>
        <taxon>Eukaryota</taxon>
        <taxon>Metazoa</taxon>
        <taxon>Chordata</taxon>
        <taxon>Craniata</taxon>
        <taxon>Vertebrata</taxon>
        <taxon>Euteleostomi</taxon>
        <taxon>Actinopterygii</taxon>
        <taxon>Neopterygii</taxon>
        <taxon>Teleostei</taxon>
        <taxon>Neoteleostei</taxon>
        <taxon>Acanthomorphata</taxon>
        <taxon>Ovalentaria</taxon>
        <taxon>Atherinomorphae</taxon>
        <taxon>Cyprinodontiformes</taxon>
        <taxon>Goodeidae</taxon>
        <taxon>Ilyodon</taxon>
    </lineage>
</organism>
<dbReference type="EMBL" id="JAHRIQ010012493">
    <property type="protein sequence ID" value="MEQ2224870.1"/>
    <property type="molecule type" value="Genomic_DNA"/>
</dbReference>
<reference evidence="1 2" key="1">
    <citation type="submission" date="2021-06" db="EMBL/GenBank/DDBJ databases">
        <authorList>
            <person name="Palmer J.M."/>
        </authorList>
    </citation>
    <scope>NUCLEOTIDE SEQUENCE [LARGE SCALE GENOMIC DNA]</scope>
    <source>
        <strain evidence="2">if_2019</strain>
        <tissue evidence="1">Muscle</tissue>
    </source>
</reference>
<evidence type="ECO:0000313" key="2">
    <source>
        <dbReference type="Proteomes" id="UP001482620"/>
    </source>
</evidence>
<protein>
    <submittedName>
        <fullName evidence="1">Uncharacterized protein</fullName>
    </submittedName>
</protein>
<comment type="caution">
    <text evidence="1">The sequence shown here is derived from an EMBL/GenBank/DDBJ whole genome shotgun (WGS) entry which is preliminary data.</text>
</comment>
<dbReference type="SUPFAM" id="SSF54160">
    <property type="entry name" value="Chromo domain-like"/>
    <property type="match status" value="1"/>
</dbReference>
<gene>
    <name evidence="1" type="ORF">ILYODFUR_011851</name>
</gene>
<keyword evidence="2" id="KW-1185">Reference proteome</keyword>
<dbReference type="Proteomes" id="UP001482620">
    <property type="component" value="Unassembled WGS sequence"/>
</dbReference>
<proteinExistence type="predicted"/>